<evidence type="ECO:0000256" key="1">
    <source>
        <dbReference type="SAM" id="MobiDB-lite"/>
    </source>
</evidence>
<protein>
    <submittedName>
        <fullName evidence="2">Uncharacterized protein</fullName>
    </submittedName>
</protein>
<feature type="compositionally biased region" description="Basic residues" evidence="1">
    <location>
        <begin position="157"/>
        <end position="168"/>
    </location>
</feature>
<evidence type="ECO:0000313" key="3">
    <source>
        <dbReference type="Proteomes" id="UP000052230"/>
    </source>
</evidence>
<keyword evidence="3" id="KW-1185">Reference proteome</keyword>
<name>A0A0U5FRY5_XANCI</name>
<dbReference type="Proteomes" id="UP000052230">
    <property type="component" value="Unassembled WGS sequence"/>
</dbReference>
<comment type="caution">
    <text evidence="2">The sequence shown here is derived from an EMBL/GenBank/DDBJ whole genome shotgun (WGS) entry which is preliminary data.</text>
</comment>
<proteinExistence type="predicted"/>
<feature type="region of interest" description="Disordered" evidence="1">
    <location>
        <begin position="148"/>
        <end position="178"/>
    </location>
</feature>
<organism evidence="2 3">
    <name type="scientific">Xanthomonas citri pv. citri</name>
    <dbReference type="NCBI Taxonomy" id="611301"/>
    <lineage>
        <taxon>Bacteria</taxon>
        <taxon>Pseudomonadati</taxon>
        <taxon>Pseudomonadota</taxon>
        <taxon>Gammaproteobacteria</taxon>
        <taxon>Lysobacterales</taxon>
        <taxon>Lysobacteraceae</taxon>
        <taxon>Xanthomonas</taxon>
    </lineage>
</organism>
<gene>
    <name evidence="2" type="ORF">XAC3562_90131</name>
</gene>
<reference evidence="2 3" key="1">
    <citation type="submission" date="2014-09" db="EMBL/GenBank/DDBJ databases">
        <authorList>
            <person name="Regsiter A."/>
        </authorList>
    </citation>
    <scope>NUCLEOTIDE SEQUENCE [LARGE SCALE GENOMIC DNA]</scope>
</reference>
<evidence type="ECO:0000313" key="2">
    <source>
        <dbReference type="EMBL" id="CEG18998.1"/>
    </source>
</evidence>
<accession>A0A0U5FRY5</accession>
<dbReference type="AlphaFoldDB" id="A0A0U5FRY5"/>
<dbReference type="EMBL" id="CCXZ01000188">
    <property type="protein sequence ID" value="CEG18998.1"/>
    <property type="molecule type" value="Genomic_DNA"/>
</dbReference>
<sequence>MVPLRAALRVRRAVRQPPPRCPMWTKQVCPGRTQGPPTKSCSACAAAQRPMHACTCSISCSCNAMPSPLRCIGNCTPRATKIRSARPSPRRCRPCRRSRRQVMPNASAHGSASCCRRHCKPRDLAVLASARRLALAESLNTQRGLELIAASPQRQQPAHRQHRSQSQRRRADSAAAAPRLRSGLSAADTLLFGRQAQAAGTRDRYLAAIHAMHSVPEQRPHQLTIAYEILVAR</sequence>